<dbReference type="AlphaFoldDB" id="A0A1I7U2V6"/>
<dbReference type="STRING" id="1561998.A0A1I7U2V6"/>
<evidence type="ECO:0000313" key="3">
    <source>
        <dbReference type="WBParaSite" id="Csp11.Scaffold629.g14296.t1"/>
    </source>
</evidence>
<dbReference type="eggNOG" id="KOG1225">
    <property type="taxonomic scope" value="Eukaryota"/>
</dbReference>
<feature type="signal peptide" evidence="1">
    <location>
        <begin position="1"/>
        <end position="20"/>
    </location>
</feature>
<dbReference type="WBParaSite" id="Csp11.Scaffold629.g14296.t1">
    <property type="protein sequence ID" value="Csp11.Scaffold629.g14296.t1"/>
    <property type="gene ID" value="Csp11.Scaffold629.g14296"/>
</dbReference>
<keyword evidence="1" id="KW-0732">Signal</keyword>
<name>A0A1I7U2V6_9PELO</name>
<accession>A0A1I7U2V6</accession>
<protein>
    <submittedName>
        <fullName evidence="3">Secreted protein</fullName>
    </submittedName>
</protein>
<feature type="chain" id="PRO_5009308345" evidence="1">
    <location>
        <begin position="21"/>
        <end position="78"/>
    </location>
</feature>
<organism evidence="2 3">
    <name type="scientific">Caenorhabditis tropicalis</name>
    <dbReference type="NCBI Taxonomy" id="1561998"/>
    <lineage>
        <taxon>Eukaryota</taxon>
        <taxon>Metazoa</taxon>
        <taxon>Ecdysozoa</taxon>
        <taxon>Nematoda</taxon>
        <taxon>Chromadorea</taxon>
        <taxon>Rhabditida</taxon>
        <taxon>Rhabditina</taxon>
        <taxon>Rhabditomorpha</taxon>
        <taxon>Rhabditoidea</taxon>
        <taxon>Rhabditidae</taxon>
        <taxon>Peloderinae</taxon>
        <taxon>Caenorhabditis</taxon>
    </lineage>
</organism>
<keyword evidence="2" id="KW-1185">Reference proteome</keyword>
<evidence type="ECO:0000313" key="2">
    <source>
        <dbReference type="Proteomes" id="UP000095282"/>
    </source>
</evidence>
<evidence type="ECO:0000256" key="1">
    <source>
        <dbReference type="SAM" id="SignalP"/>
    </source>
</evidence>
<proteinExistence type="predicted"/>
<reference evidence="3" key="1">
    <citation type="submission" date="2016-11" db="UniProtKB">
        <authorList>
            <consortium name="WormBaseParasite"/>
        </authorList>
    </citation>
    <scope>IDENTIFICATION</scope>
</reference>
<dbReference type="Proteomes" id="UP000095282">
    <property type="component" value="Unplaced"/>
</dbReference>
<sequence length="78" mass="8848">MLRRILLSAILIVLVASVLRKKKPCINGTPEDTGHRTTDKIFFDGQRTSDNGHRKTADNGQRTVRATLVYIQLKCKRI</sequence>